<dbReference type="InterPro" id="IPR036380">
    <property type="entry name" value="Isochorismatase-like_sf"/>
</dbReference>
<dbReference type="AlphaFoldDB" id="A0A813NEG3"/>
<dbReference type="InterPro" id="IPR000868">
    <property type="entry name" value="Isochorismatase-like_dom"/>
</dbReference>
<dbReference type="EMBL" id="CAJOBA010006670">
    <property type="protein sequence ID" value="CAF3779475.1"/>
    <property type="molecule type" value="Genomic_DNA"/>
</dbReference>
<evidence type="ECO:0000256" key="5">
    <source>
        <dbReference type="ARBA" id="ARBA00037900"/>
    </source>
</evidence>
<evidence type="ECO:0000313" key="11">
    <source>
        <dbReference type="EMBL" id="CAF1010632.1"/>
    </source>
</evidence>
<dbReference type="GO" id="GO:0019363">
    <property type="term" value="P:pyridine nucleotide biosynthetic process"/>
    <property type="evidence" value="ECO:0007669"/>
    <property type="project" value="UniProtKB-KW"/>
</dbReference>
<keyword evidence="3" id="KW-0479">Metal-binding</keyword>
<dbReference type="SUPFAM" id="SSF52499">
    <property type="entry name" value="Isochorismatase-like hydrolases"/>
    <property type="match status" value="1"/>
</dbReference>
<evidence type="ECO:0000256" key="2">
    <source>
        <dbReference type="ARBA" id="ARBA00022642"/>
    </source>
</evidence>
<evidence type="ECO:0000259" key="9">
    <source>
        <dbReference type="Pfam" id="PF00857"/>
    </source>
</evidence>
<evidence type="ECO:0000313" key="14">
    <source>
        <dbReference type="Proteomes" id="UP000663829"/>
    </source>
</evidence>
<evidence type="ECO:0000256" key="4">
    <source>
        <dbReference type="ARBA" id="ARBA00022801"/>
    </source>
</evidence>
<dbReference type="PANTHER" id="PTHR11080">
    <property type="entry name" value="PYRAZINAMIDASE/NICOTINAMIDASE"/>
    <property type="match status" value="1"/>
</dbReference>
<dbReference type="GO" id="GO:0046872">
    <property type="term" value="F:metal ion binding"/>
    <property type="evidence" value="ECO:0007669"/>
    <property type="project" value="UniProtKB-KW"/>
</dbReference>
<dbReference type="OrthoDB" id="167809at2759"/>
<keyword evidence="14" id="KW-1185">Reference proteome</keyword>
<dbReference type="EMBL" id="CAJNOK010006661">
    <property type="protein sequence ID" value="CAF1010632.1"/>
    <property type="molecule type" value="Genomic_DNA"/>
</dbReference>
<dbReference type="Proteomes" id="UP000677228">
    <property type="component" value="Unassembled WGS sequence"/>
</dbReference>
<keyword evidence="4" id="KW-0378">Hydrolase</keyword>
<comment type="similarity">
    <text evidence="1">Belongs to the isochorismatase family.</text>
</comment>
<dbReference type="InterPro" id="IPR052347">
    <property type="entry name" value="Isochorismatase_Nicotinamidase"/>
</dbReference>
<evidence type="ECO:0000256" key="8">
    <source>
        <dbReference type="SAM" id="Phobius"/>
    </source>
</evidence>
<dbReference type="EMBL" id="CAJNOQ010000008">
    <property type="protein sequence ID" value="CAF0738222.1"/>
    <property type="molecule type" value="Genomic_DNA"/>
</dbReference>
<dbReference type="Proteomes" id="UP000681722">
    <property type="component" value="Unassembled WGS sequence"/>
</dbReference>
<feature type="transmembrane region" description="Helical" evidence="8">
    <location>
        <begin position="35"/>
        <end position="58"/>
    </location>
</feature>
<evidence type="ECO:0000313" key="13">
    <source>
        <dbReference type="EMBL" id="CAF3779475.1"/>
    </source>
</evidence>
<accession>A0A813NEG3</accession>
<dbReference type="EMBL" id="CAJOBC010000008">
    <property type="protein sequence ID" value="CAF3516287.1"/>
    <property type="molecule type" value="Genomic_DNA"/>
</dbReference>
<evidence type="ECO:0000256" key="6">
    <source>
        <dbReference type="ARBA" id="ARBA00039017"/>
    </source>
</evidence>
<dbReference type="Gene3D" id="3.40.50.850">
    <property type="entry name" value="Isochorismatase-like"/>
    <property type="match status" value="1"/>
</dbReference>
<evidence type="ECO:0000256" key="7">
    <source>
        <dbReference type="ARBA" id="ARBA00043224"/>
    </source>
</evidence>
<keyword evidence="8" id="KW-0472">Membrane</keyword>
<comment type="pathway">
    <text evidence="5">Cofactor biosynthesis; nicotinate biosynthesis; nicotinate from nicotinamide: step 1/1.</text>
</comment>
<keyword evidence="8" id="KW-1133">Transmembrane helix</keyword>
<dbReference type="EC" id="3.5.1.19" evidence="6"/>
<reference evidence="10" key="1">
    <citation type="submission" date="2021-02" db="EMBL/GenBank/DDBJ databases">
        <authorList>
            <person name="Nowell W R."/>
        </authorList>
    </citation>
    <scope>NUCLEOTIDE SEQUENCE</scope>
</reference>
<evidence type="ECO:0000313" key="10">
    <source>
        <dbReference type="EMBL" id="CAF0738222.1"/>
    </source>
</evidence>
<feature type="domain" description="Isochorismatase-like" evidence="9">
    <location>
        <begin position="71"/>
        <end position="294"/>
    </location>
</feature>
<dbReference type="Proteomes" id="UP000682733">
    <property type="component" value="Unassembled WGS sequence"/>
</dbReference>
<name>A0A813NEG3_9BILA</name>
<evidence type="ECO:0000256" key="3">
    <source>
        <dbReference type="ARBA" id="ARBA00022723"/>
    </source>
</evidence>
<proteinExistence type="inferred from homology"/>
<dbReference type="Proteomes" id="UP000663829">
    <property type="component" value="Unassembled WGS sequence"/>
</dbReference>
<keyword evidence="8" id="KW-0812">Transmembrane</keyword>
<evidence type="ECO:0000256" key="1">
    <source>
        <dbReference type="ARBA" id="ARBA00006336"/>
    </source>
</evidence>
<evidence type="ECO:0000313" key="12">
    <source>
        <dbReference type="EMBL" id="CAF3516287.1"/>
    </source>
</evidence>
<protein>
    <recommendedName>
        <fullName evidence="6">nicotinamidase</fullName>
        <ecNumber evidence="6">3.5.1.19</ecNumber>
    </recommendedName>
    <alternativeName>
        <fullName evidence="7">Nicotinamide deamidase</fullName>
    </alternativeName>
</protein>
<dbReference type="PANTHER" id="PTHR11080:SF2">
    <property type="entry name" value="LD05707P"/>
    <property type="match status" value="1"/>
</dbReference>
<keyword evidence="2" id="KW-0662">Pyridine nucleotide biosynthesis</keyword>
<dbReference type="GO" id="GO:0008936">
    <property type="term" value="F:nicotinamidase activity"/>
    <property type="evidence" value="ECO:0007669"/>
    <property type="project" value="UniProtKB-EC"/>
</dbReference>
<sequence>MPRINFQVEKTRNKLYHLKMEQRNIKRKYFLHLRAYVHSWLLEIVGIFFRALSLFSTLTTTPKQNKTRVNALLIVDVQNDFITGSLSLRDCPSKHEGEEVVPVINHLLSTIKFDVIAYTQDWHPGTHISFYECLPLRKHLIAPNSPVTEANAKVFDQIRFSGDIEQILWPAHCVQHTRGADLHEELYIIDSKTPENHMNKNTPIIRLQKGTDAEIDSYSAFWDNQKISKTTLDADLKKHHVTDVYVAGIATDVCVYSTALHSCELQYRTYVIEDACRGVDETAIKSKLQELQSHSCQIINSSKVKCLIEGTRAEQQELNNNDIN</sequence>
<gene>
    <name evidence="10" type="ORF">GPM918_LOCUS106</name>
    <name evidence="11" type="ORF">OVA965_LOCUS15021</name>
    <name evidence="12" type="ORF">SRO942_LOCUS107</name>
    <name evidence="13" type="ORF">TMI583_LOCUS15029</name>
</gene>
<organism evidence="10 14">
    <name type="scientific">Didymodactylos carnosus</name>
    <dbReference type="NCBI Taxonomy" id="1234261"/>
    <lineage>
        <taxon>Eukaryota</taxon>
        <taxon>Metazoa</taxon>
        <taxon>Spiralia</taxon>
        <taxon>Gnathifera</taxon>
        <taxon>Rotifera</taxon>
        <taxon>Eurotatoria</taxon>
        <taxon>Bdelloidea</taxon>
        <taxon>Philodinida</taxon>
        <taxon>Philodinidae</taxon>
        <taxon>Didymodactylos</taxon>
    </lineage>
</organism>
<dbReference type="Pfam" id="PF00857">
    <property type="entry name" value="Isochorismatase"/>
    <property type="match status" value="1"/>
</dbReference>
<comment type="caution">
    <text evidence="10">The sequence shown here is derived from an EMBL/GenBank/DDBJ whole genome shotgun (WGS) entry which is preliminary data.</text>
</comment>